<dbReference type="UniPathway" id="UPA00098">
    <property type="reaction ID" value="UER00360"/>
</dbReference>
<dbReference type="RefSeq" id="WP_087289361.1">
    <property type="nucleotide sequence ID" value="NZ_NFJD01000004.1"/>
</dbReference>
<proteinExistence type="inferred from homology"/>
<dbReference type="InterPro" id="IPR000965">
    <property type="entry name" value="GPR_dom"/>
</dbReference>
<name>A0A1Y4DEN9_9BACT</name>
<dbReference type="OrthoDB" id="9809970at2"/>
<keyword evidence="3 7" id="KW-0641">Proline biosynthesis</keyword>
<dbReference type="InterPro" id="IPR020593">
    <property type="entry name" value="G-glutamylP_reductase_CS"/>
</dbReference>
<evidence type="ECO:0000256" key="6">
    <source>
        <dbReference type="ARBA" id="ARBA00049024"/>
    </source>
</evidence>
<accession>A0A1Y4DEN9</accession>
<reference evidence="10" key="1">
    <citation type="submission" date="2017-04" db="EMBL/GenBank/DDBJ databases">
        <title>Function of individual gut microbiota members based on whole genome sequencing of pure cultures obtained from chicken caecum.</title>
        <authorList>
            <person name="Medvecky M."/>
            <person name="Cejkova D."/>
            <person name="Polansky O."/>
            <person name="Karasova D."/>
            <person name="Kubasova T."/>
            <person name="Cizek A."/>
            <person name="Rychlik I."/>
        </authorList>
    </citation>
    <scope>NUCLEOTIDE SEQUENCE [LARGE SCALE GENOMIC DNA]</scope>
    <source>
        <strain evidence="10">An273</strain>
    </source>
</reference>
<dbReference type="AlphaFoldDB" id="A0A1Y4DEN9"/>
<keyword evidence="10" id="KW-1185">Reference proteome</keyword>
<dbReference type="EMBL" id="NFJD01000004">
    <property type="protein sequence ID" value="OUO56189.1"/>
    <property type="molecule type" value="Genomic_DNA"/>
</dbReference>
<dbReference type="PROSITE" id="PS01223">
    <property type="entry name" value="PROA"/>
    <property type="match status" value="1"/>
</dbReference>
<dbReference type="PANTHER" id="PTHR11063:SF8">
    <property type="entry name" value="DELTA-1-PYRROLINE-5-CARBOXYLATE SYNTHASE"/>
    <property type="match status" value="1"/>
</dbReference>
<dbReference type="NCBIfam" id="TIGR00407">
    <property type="entry name" value="proA"/>
    <property type="match status" value="1"/>
</dbReference>
<dbReference type="GO" id="GO:0050661">
    <property type="term" value="F:NADP binding"/>
    <property type="evidence" value="ECO:0007669"/>
    <property type="project" value="InterPro"/>
</dbReference>
<keyword evidence="4 7" id="KW-0521">NADP</keyword>
<comment type="function">
    <text evidence="7">Catalyzes the NADPH-dependent reduction of L-glutamate 5-phosphate into L-glutamate 5-semialdehyde and phosphate. The product spontaneously undergoes cyclization to form 1-pyrroline-5-carboxylate.</text>
</comment>
<dbReference type="SUPFAM" id="SSF53720">
    <property type="entry name" value="ALDH-like"/>
    <property type="match status" value="1"/>
</dbReference>
<dbReference type="FunFam" id="3.40.309.10:FF:000006">
    <property type="entry name" value="Gamma-glutamyl phosphate reductase"/>
    <property type="match status" value="1"/>
</dbReference>
<dbReference type="CDD" id="cd07079">
    <property type="entry name" value="ALDH_F18-19_ProA-GPR"/>
    <property type="match status" value="1"/>
</dbReference>
<keyword evidence="7" id="KW-0963">Cytoplasm</keyword>
<dbReference type="Proteomes" id="UP000196368">
    <property type="component" value="Unassembled WGS sequence"/>
</dbReference>
<evidence type="ECO:0000313" key="10">
    <source>
        <dbReference type="Proteomes" id="UP000196368"/>
    </source>
</evidence>
<feature type="domain" description="Aldehyde dehydrogenase" evidence="8">
    <location>
        <begin position="3"/>
        <end position="281"/>
    </location>
</feature>
<sequence>MTVAQQAARAKEASYVLAALPPETKDRALNAMACALRVHADEILAANRLDLQQARLAVEAGHMKPALYERLKLTREKLETVIKGVEELVELPDPVGRVLAATELDEGLSLYKISCPIGLIGVIFEARPDVVPQIAALAVKSGNAVMLKGGSEAAHTNDALASTLQTALASVPGYPAQALQLIHTREESAEMLALDQYFDLIIPRGGNGLIAYVKANTKIPVLGHADGVCHIYVAASADLEMACRICVDAKTQYPSACNAVETLLLDERWPEKNKKALLETLLKNGVSLFGGADIAALARVSGPVTDWHTEYGEKKLSVKQVKNLLEAISHINRFGSHHTDCILTAEHEEAQIFMDLVDSAGVYHNASTRFADGYRYGFGAEVGISTGKTHARGPVGLEGLTIYKYKLYGNGQVVADYVGANAKPFTHKKIGSKQ</sequence>
<dbReference type="Gene3D" id="3.40.605.10">
    <property type="entry name" value="Aldehyde Dehydrogenase, Chain A, domain 1"/>
    <property type="match status" value="1"/>
</dbReference>
<dbReference type="InterPro" id="IPR016161">
    <property type="entry name" value="Ald_DH/histidinol_DH"/>
</dbReference>
<dbReference type="Pfam" id="PF00171">
    <property type="entry name" value="Aldedh"/>
    <property type="match status" value="1"/>
</dbReference>
<dbReference type="GO" id="GO:0055129">
    <property type="term" value="P:L-proline biosynthetic process"/>
    <property type="evidence" value="ECO:0007669"/>
    <property type="project" value="UniProtKB-UniRule"/>
</dbReference>
<evidence type="ECO:0000259" key="8">
    <source>
        <dbReference type="Pfam" id="PF00171"/>
    </source>
</evidence>
<dbReference type="InterPro" id="IPR015590">
    <property type="entry name" value="Aldehyde_DH_dom"/>
</dbReference>
<dbReference type="GO" id="GO:0004350">
    <property type="term" value="F:glutamate-5-semialdehyde dehydrogenase activity"/>
    <property type="evidence" value="ECO:0007669"/>
    <property type="project" value="UniProtKB-UniRule"/>
</dbReference>
<gene>
    <name evidence="7" type="primary">proA</name>
    <name evidence="9" type="ORF">B5F75_06115</name>
</gene>
<evidence type="ECO:0000256" key="2">
    <source>
        <dbReference type="ARBA" id="ARBA00022605"/>
    </source>
</evidence>
<dbReference type="InterPro" id="IPR016162">
    <property type="entry name" value="Ald_DH_N"/>
</dbReference>
<evidence type="ECO:0000256" key="7">
    <source>
        <dbReference type="HAMAP-Rule" id="MF_00412"/>
    </source>
</evidence>
<dbReference type="PIRSF" id="PIRSF000151">
    <property type="entry name" value="GPR"/>
    <property type="match status" value="1"/>
</dbReference>
<comment type="subcellular location">
    <subcellularLocation>
        <location evidence="7">Cytoplasm</location>
    </subcellularLocation>
</comment>
<protein>
    <recommendedName>
        <fullName evidence="7">Gamma-glutamyl phosphate reductase</fullName>
        <shortName evidence="7">GPR</shortName>
        <ecNumber evidence="7">1.2.1.41</ecNumber>
    </recommendedName>
    <alternativeName>
        <fullName evidence="7">Glutamate-5-semialdehyde dehydrogenase</fullName>
    </alternativeName>
    <alternativeName>
        <fullName evidence="7">Glutamyl-gamma-semialdehyde dehydrogenase</fullName>
        <shortName evidence="7">GSA dehydrogenase</shortName>
    </alternativeName>
</protein>
<dbReference type="PANTHER" id="PTHR11063">
    <property type="entry name" value="GLUTAMATE SEMIALDEHYDE DEHYDROGENASE"/>
    <property type="match status" value="1"/>
</dbReference>
<dbReference type="InterPro" id="IPR016163">
    <property type="entry name" value="Ald_DH_C"/>
</dbReference>
<comment type="caution">
    <text evidence="9">The sequence shown here is derived from an EMBL/GenBank/DDBJ whole genome shotgun (WGS) entry which is preliminary data.</text>
</comment>
<organism evidence="9 10">
    <name type="scientific">Candidatus Avelusimicrobium gallicola</name>
    <dbReference type="NCBI Taxonomy" id="2562704"/>
    <lineage>
        <taxon>Bacteria</taxon>
        <taxon>Pseudomonadati</taxon>
        <taxon>Elusimicrobiota</taxon>
        <taxon>Elusimicrobia</taxon>
        <taxon>Elusimicrobiales</taxon>
        <taxon>Elusimicrobiaceae</taxon>
        <taxon>Candidatus Avelusimicrobium</taxon>
    </lineage>
</organism>
<evidence type="ECO:0000313" key="9">
    <source>
        <dbReference type="EMBL" id="OUO56189.1"/>
    </source>
</evidence>
<comment type="pathway">
    <text evidence="1 7">Amino-acid biosynthesis; L-proline biosynthesis; L-glutamate 5-semialdehyde from L-glutamate: step 2/2.</text>
</comment>
<evidence type="ECO:0000256" key="1">
    <source>
        <dbReference type="ARBA" id="ARBA00004985"/>
    </source>
</evidence>
<evidence type="ECO:0000256" key="5">
    <source>
        <dbReference type="ARBA" id="ARBA00023002"/>
    </source>
</evidence>
<evidence type="ECO:0000256" key="4">
    <source>
        <dbReference type="ARBA" id="ARBA00022857"/>
    </source>
</evidence>
<dbReference type="HAMAP" id="MF_00412">
    <property type="entry name" value="ProA"/>
    <property type="match status" value="1"/>
</dbReference>
<keyword evidence="2 7" id="KW-0028">Amino-acid biosynthesis</keyword>
<dbReference type="GO" id="GO:0005737">
    <property type="term" value="C:cytoplasm"/>
    <property type="evidence" value="ECO:0007669"/>
    <property type="project" value="UniProtKB-SubCell"/>
</dbReference>
<dbReference type="NCBIfam" id="NF001221">
    <property type="entry name" value="PRK00197.1"/>
    <property type="match status" value="1"/>
</dbReference>
<evidence type="ECO:0000256" key="3">
    <source>
        <dbReference type="ARBA" id="ARBA00022650"/>
    </source>
</evidence>
<dbReference type="EC" id="1.2.1.41" evidence="7"/>
<dbReference type="InterPro" id="IPR012134">
    <property type="entry name" value="Glu-5-SA_DH"/>
</dbReference>
<dbReference type="Gene3D" id="3.40.309.10">
    <property type="entry name" value="Aldehyde Dehydrogenase, Chain A, domain 2"/>
    <property type="match status" value="1"/>
</dbReference>
<comment type="similarity">
    <text evidence="7">Belongs to the gamma-glutamyl phosphate reductase family.</text>
</comment>
<comment type="catalytic activity">
    <reaction evidence="6 7">
        <text>L-glutamate 5-semialdehyde + phosphate + NADP(+) = L-glutamyl 5-phosphate + NADPH + H(+)</text>
        <dbReference type="Rhea" id="RHEA:19541"/>
        <dbReference type="ChEBI" id="CHEBI:15378"/>
        <dbReference type="ChEBI" id="CHEBI:43474"/>
        <dbReference type="ChEBI" id="CHEBI:57783"/>
        <dbReference type="ChEBI" id="CHEBI:58066"/>
        <dbReference type="ChEBI" id="CHEBI:58274"/>
        <dbReference type="ChEBI" id="CHEBI:58349"/>
        <dbReference type="EC" id="1.2.1.41"/>
    </reaction>
</comment>
<keyword evidence="5 7" id="KW-0560">Oxidoreductase</keyword>